<evidence type="ECO:0000256" key="4">
    <source>
        <dbReference type="ARBA" id="ARBA00022692"/>
    </source>
</evidence>
<dbReference type="InterPro" id="IPR051907">
    <property type="entry name" value="DoxX-like_oxidoreductase"/>
</dbReference>
<proteinExistence type="inferred from homology"/>
<evidence type="ECO:0000256" key="6">
    <source>
        <dbReference type="ARBA" id="ARBA00023136"/>
    </source>
</evidence>
<dbReference type="Proteomes" id="UP000503540">
    <property type="component" value="Chromosome"/>
</dbReference>
<feature type="transmembrane region" description="Helical" evidence="7">
    <location>
        <begin position="84"/>
        <end position="104"/>
    </location>
</feature>
<keyword evidence="3" id="KW-1003">Cell membrane</keyword>
<protein>
    <submittedName>
        <fullName evidence="8">DoxX family membrane protein</fullName>
    </submittedName>
</protein>
<comment type="subcellular location">
    <subcellularLocation>
        <location evidence="1">Cell membrane</location>
        <topology evidence="1">Multi-pass membrane protein</topology>
    </subcellularLocation>
</comment>
<keyword evidence="9" id="KW-1185">Reference proteome</keyword>
<dbReference type="Pfam" id="PF07681">
    <property type="entry name" value="DoxX"/>
    <property type="match status" value="1"/>
</dbReference>
<dbReference type="PANTHER" id="PTHR33452:SF1">
    <property type="entry name" value="INNER MEMBRANE PROTEIN YPHA-RELATED"/>
    <property type="match status" value="1"/>
</dbReference>
<dbReference type="GO" id="GO:0005886">
    <property type="term" value="C:plasma membrane"/>
    <property type="evidence" value="ECO:0007669"/>
    <property type="project" value="UniProtKB-SubCell"/>
</dbReference>
<dbReference type="EMBL" id="CP046172">
    <property type="protein sequence ID" value="QIS09438.1"/>
    <property type="molecule type" value="Genomic_DNA"/>
</dbReference>
<comment type="similarity">
    <text evidence="2">Belongs to the DoxX family.</text>
</comment>
<dbReference type="PANTHER" id="PTHR33452">
    <property type="entry name" value="OXIDOREDUCTASE CATD-RELATED"/>
    <property type="match status" value="1"/>
</dbReference>
<keyword evidence="4 7" id="KW-0812">Transmembrane</keyword>
<evidence type="ECO:0000256" key="3">
    <source>
        <dbReference type="ARBA" id="ARBA00022475"/>
    </source>
</evidence>
<dbReference type="AlphaFoldDB" id="A0A6G9Y8D4"/>
<keyword evidence="6 7" id="KW-0472">Membrane</keyword>
<sequence length="177" mass="18314">MSTNTIQRATGAASELDKVSTDIGLLVLRVGFGGVLAAHGAQKLFGWFNGMGWQTTASVFDGMGYKPGKFFGTLAGLCEFTGGLLLLLGLVTPLAAAIVIGTMINAINVTWGPGLLGKGGWEEPLLFALAALALAFTGPGKFSLDHGRPWHRQGFIWGAGALVLAVVTAALTLLVKS</sequence>
<organism evidence="8 9">
    <name type="scientific">Nocardia arthritidis</name>
    <dbReference type="NCBI Taxonomy" id="228602"/>
    <lineage>
        <taxon>Bacteria</taxon>
        <taxon>Bacillati</taxon>
        <taxon>Actinomycetota</taxon>
        <taxon>Actinomycetes</taxon>
        <taxon>Mycobacteriales</taxon>
        <taxon>Nocardiaceae</taxon>
        <taxon>Nocardia</taxon>
    </lineage>
</organism>
<dbReference type="InterPro" id="IPR032808">
    <property type="entry name" value="DoxX"/>
</dbReference>
<keyword evidence="5 7" id="KW-1133">Transmembrane helix</keyword>
<evidence type="ECO:0000256" key="1">
    <source>
        <dbReference type="ARBA" id="ARBA00004651"/>
    </source>
</evidence>
<dbReference type="KEGG" id="nah:F5544_07680"/>
<evidence type="ECO:0000313" key="9">
    <source>
        <dbReference type="Proteomes" id="UP000503540"/>
    </source>
</evidence>
<evidence type="ECO:0000256" key="7">
    <source>
        <dbReference type="SAM" id="Phobius"/>
    </source>
</evidence>
<evidence type="ECO:0000256" key="2">
    <source>
        <dbReference type="ARBA" id="ARBA00006679"/>
    </source>
</evidence>
<dbReference type="RefSeq" id="WP_167472543.1">
    <property type="nucleotide sequence ID" value="NZ_CP046172.1"/>
</dbReference>
<accession>A0A6G9Y8D4</accession>
<reference evidence="8 9" key="1">
    <citation type="journal article" date="2019" name="ACS Chem. Biol.">
        <title>Identification and Mobilization of a Cryptic Antibiotic Biosynthesis Gene Locus from a Human-Pathogenic Nocardia Isolate.</title>
        <authorList>
            <person name="Herisse M."/>
            <person name="Ishida K."/>
            <person name="Porter J.L."/>
            <person name="Howden B."/>
            <person name="Hertweck C."/>
            <person name="Stinear T.P."/>
            <person name="Pidot S.J."/>
        </authorList>
    </citation>
    <scope>NUCLEOTIDE SEQUENCE [LARGE SCALE GENOMIC DNA]</scope>
    <source>
        <strain evidence="8 9">AUSMDU00012717</strain>
    </source>
</reference>
<gene>
    <name evidence="8" type="ORF">F5544_07680</name>
</gene>
<evidence type="ECO:0000256" key="5">
    <source>
        <dbReference type="ARBA" id="ARBA00022989"/>
    </source>
</evidence>
<evidence type="ECO:0000313" key="8">
    <source>
        <dbReference type="EMBL" id="QIS09438.1"/>
    </source>
</evidence>
<feature type="transmembrane region" description="Helical" evidence="7">
    <location>
        <begin position="154"/>
        <end position="175"/>
    </location>
</feature>
<name>A0A6G9Y8D4_9NOCA</name>